<evidence type="ECO:0000256" key="2">
    <source>
        <dbReference type="ARBA" id="ARBA00022670"/>
    </source>
</evidence>
<dbReference type="PANTHER" id="PTHR43806">
    <property type="entry name" value="PEPTIDASE S8"/>
    <property type="match status" value="1"/>
</dbReference>
<evidence type="ECO:0000313" key="7">
    <source>
        <dbReference type="Proteomes" id="UP000018735"/>
    </source>
</evidence>
<dbReference type="PANTHER" id="PTHR43806:SF11">
    <property type="entry name" value="CEREVISIN-RELATED"/>
    <property type="match status" value="1"/>
</dbReference>
<dbReference type="Pfam" id="PF00082">
    <property type="entry name" value="Peptidase_S8"/>
    <property type="match status" value="1"/>
</dbReference>
<dbReference type="GO" id="GO:0006508">
    <property type="term" value="P:proteolysis"/>
    <property type="evidence" value="ECO:0007669"/>
    <property type="project" value="UniProtKB-KW"/>
</dbReference>
<gene>
    <name evidence="6" type="ORF">GCW_03800</name>
</gene>
<accession>A0A0F6CLF8</accession>
<dbReference type="Gene3D" id="3.40.50.200">
    <property type="entry name" value="Peptidase S8/S53 domain"/>
    <property type="match status" value="1"/>
</dbReference>
<dbReference type="eggNOG" id="COG1404">
    <property type="taxonomic scope" value="Bacteria"/>
</dbReference>
<evidence type="ECO:0000259" key="5">
    <source>
        <dbReference type="Pfam" id="PF00082"/>
    </source>
</evidence>
<dbReference type="InterPro" id="IPR036852">
    <property type="entry name" value="Peptidase_S8/S53_dom_sf"/>
</dbReference>
<dbReference type="CDD" id="cd04847">
    <property type="entry name" value="Peptidases_S8_Subtilisin_like_2"/>
    <property type="match status" value="1"/>
</dbReference>
<dbReference type="HOGENOM" id="CLU_021303_0_0_14"/>
<dbReference type="SUPFAM" id="SSF52743">
    <property type="entry name" value="Subtilisin-like"/>
    <property type="match status" value="1"/>
</dbReference>
<evidence type="ECO:0000256" key="3">
    <source>
        <dbReference type="ARBA" id="ARBA00022801"/>
    </source>
</evidence>
<evidence type="ECO:0000313" key="6">
    <source>
        <dbReference type="EMBL" id="AHB99930.1"/>
    </source>
</evidence>
<dbReference type="KEGG" id="mgz:GCW_03800"/>
<dbReference type="GO" id="GO:0004252">
    <property type="term" value="F:serine-type endopeptidase activity"/>
    <property type="evidence" value="ECO:0007669"/>
    <property type="project" value="InterPro"/>
</dbReference>
<organism evidence="6 7">
    <name type="scientific">Mycoplasmoides gallisepticum S6</name>
    <dbReference type="NCBI Taxonomy" id="1006581"/>
    <lineage>
        <taxon>Bacteria</taxon>
        <taxon>Bacillati</taxon>
        <taxon>Mycoplasmatota</taxon>
        <taxon>Mycoplasmoidales</taxon>
        <taxon>Mycoplasmoidaceae</taxon>
        <taxon>Mycoplasmoides</taxon>
    </lineage>
</organism>
<protein>
    <submittedName>
        <fullName evidence="6">Peptidase S8</fullName>
    </submittedName>
</protein>
<dbReference type="InterPro" id="IPR034074">
    <property type="entry name" value="Y4bN_pept_dom"/>
</dbReference>
<keyword evidence="4" id="KW-0720">Serine protease</keyword>
<dbReference type="InterPro" id="IPR000209">
    <property type="entry name" value="Peptidase_S8/S53_dom"/>
</dbReference>
<dbReference type="MEROPS" id="S08.095"/>
<feature type="domain" description="Peptidase S8/S53" evidence="5">
    <location>
        <begin position="279"/>
        <end position="533"/>
    </location>
</feature>
<dbReference type="RefSeq" id="WP_011883497.1">
    <property type="nucleotide sequence ID" value="NC_023030.2"/>
</dbReference>
<comment type="similarity">
    <text evidence="1">Belongs to the peptidase S8 family.</text>
</comment>
<evidence type="ECO:0000256" key="1">
    <source>
        <dbReference type="ARBA" id="ARBA00011073"/>
    </source>
</evidence>
<name>A0A0F6CLF8_MYCGL</name>
<dbReference type="EMBL" id="CP006916">
    <property type="protein sequence ID" value="AHB99930.1"/>
    <property type="molecule type" value="Genomic_DNA"/>
</dbReference>
<evidence type="ECO:0000256" key="4">
    <source>
        <dbReference type="ARBA" id="ARBA00022825"/>
    </source>
</evidence>
<dbReference type="Proteomes" id="UP000018735">
    <property type="component" value="Chromosome"/>
</dbReference>
<dbReference type="AlphaFoldDB" id="A0A0F6CLF8"/>
<reference evidence="6 7" key="1">
    <citation type="journal article" date="2011" name="PLoS ONE">
        <title>Core proteome of the minimal cell: comparative proteomics of three mollicute species.</title>
        <authorList>
            <person name="Fisunov G.Y."/>
            <person name="Alexeev D.G."/>
            <person name="Bazaleev N.A."/>
            <person name="Ladygina V.G."/>
            <person name="Galyamina M.A."/>
            <person name="Kondratov I.G."/>
            <person name="Zhukova N.A."/>
            <person name="Serebryakova M.V."/>
            <person name="Demina I.A."/>
            <person name="Govorun V.M."/>
        </authorList>
    </citation>
    <scope>NUCLEOTIDE SEQUENCE [LARGE SCALE GENOMIC DNA]</scope>
    <source>
        <strain evidence="6 7">S6</strain>
    </source>
</reference>
<sequence>MNEILKLRVNFSDAKPNPVRASAANIPKYQSVDLKKIEDLKNDLNYVIQYWNNVNQSLPIKPLINIHYKELIAKSNRIKGLLENSSQKNNESVVGAKFSDDDKHKHIITHCVEKKVLVNALKRIQNVIYIFKKQFKNKITHDDIIKINSGQYNELFNNGQNQSVSKSSFINIIVDAYYVEKISVQEEVSEIARNNGLITIYKTGYDLKKLLNHLGLDILDSQIIDETTLMLEPRNYEILRLKAPQLISMAVSDISLIDNLPSIGLNNEWQIKIDDPKDEPIIGVIDTLFDKNVYFSKWVEYEEHIPVGVTKSTRDYFHGTAVSSIIVDGPSFNKKELNDGCGRFRVKHFGVALADKFNTSTLMRKIEEIVKQNKHKIKVWNLSLGSAHEINNNFISWEGSILDKIQYEHDVIFVVAGTNKHEKFPVEKIGAPADSINSLIVNSVDHRKNPSIFSRRGKVLSFFNKPDISYYGEGIRTCTPIGEDICQGTSFAAPWIARKLAYLIYVLDFSIEEAKALIIDSAIKWPSYKQVNKDERETIDKEELIGYGVVPIKIDDIVKTATEDIKIVISGVAEEFNTYFHNIPIPHQNNQQPFIARATLCYLTKCSRNQGVDYTDTELDFKFGQVRVDKNENERIDDLKKNKQSEDKNLNLGEKKVRSEYRKWDNVKHISETLYTPKGYKKKPRNGTNSWGISIKKKNRSTNSQSESIKFGLVITLKEINGLNKINDFLNLCQMNNLIVHKVNIKKQVDIKEKAKEDINFE</sequence>
<proteinExistence type="inferred from homology"/>
<dbReference type="InterPro" id="IPR050131">
    <property type="entry name" value="Peptidase_S8_subtilisin-like"/>
</dbReference>
<keyword evidence="2" id="KW-0645">Protease</keyword>
<keyword evidence="3" id="KW-0378">Hydrolase</keyword>